<dbReference type="AlphaFoldDB" id="A0A4P7UJ80"/>
<dbReference type="EMBL" id="CP036295">
    <property type="protein sequence ID" value="QCC84768.1"/>
    <property type="molecule type" value="Genomic_DNA"/>
</dbReference>
<reference evidence="2 3" key="1">
    <citation type="submission" date="2019-02" db="EMBL/GenBank/DDBJ databases">
        <title>Complete Genome Sequence of Desulfovibrio desulfuricans IC1, a Sulfonate Utilizing Anaerobe.</title>
        <authorList>
            <person name="Day L.A."/>
            <person name="De Leon K.B."/>
            <person name="Wall J.D."/>
        </authorList>
    </citation>
    <scope>NUCLEOTIDE SEQUENCE [LARGE SCALE GENOMIC DNA]</scope>
    <source>
        <strain evidence="2 3">IC1</strain>
    </source>
</reference>
<dbReference type="GO" id="GO:0016757">
    <property type="term" value="F:glycosyltransferase activity"/>
    <property type="evidence" value="ECO:0007669"/>
    <property type="project" value="InterPro"/>
</dbReference>
<dbReference type="SUPFAM" id="SSF53756">
    <property type="entry name" value="UDP-Glycosyltransferase/glycogen phosphorylase"/>
    <property type="match status" value="1"/>
</dbReference>
<keyword evidence="2" id="KW-0808">Transferase</keyword>
<dbReference type="PANTHER" id="PTHR12526">
    <property type="entry name" value="GLYCOSYLTRANSFERASE"/>
    <property type="match status" value="1"/>
</dbReference>
<dbReference type="InterPro" id="IPR001296">
    <property type="entry name" value="Glyco_trans_1"/>
</dbReference>
<dbReference type="Proteomes" id="UP000297065">
    <property type="component" value="Chromosome"/>
</dbReference>
<dbReference type="Gene3D" id="3.40.50.2000">
    <property type="entry name" value="Glycogen Phosphorylase B"/>
    <property type="match status" value="2"/>
</dbReference>
<dbReference type="Pfam" id="PF00534">
    <property type="entry name" value="Glycos_transf_1"/>
    <property type="match status" value="1"/>
</dbReference>
<accession>A0A4P7UJ80</accession>
<dbReference type="RefSeq" id="WP_136398993.1">
    <property type="nucleotide sequence ID" value="NZ_CP036295.1"/>
</dbReference>
<name>A0A4P7UJ80_DESDE</name>
<feature type="domain" description="Glycosyl transferase family 1" evidence="1">
    <location>
        <begin position="218"/>
        <end position="375"/>
    </location>
</feature>
<dbReference type="CDD" id="cd03801">
    <property type="entry name" value="GT4_PimA-like"/>
    <property type="match status" value="1"/>
</dbReference>
<evidence type="ECO:0000313" key="2">
    <source>
        <dbReference type="EMBL" id="QCC84768.1"/>
    </source>
</evidence>
<protein>
    <submittedName>
        <fullName evidence="2">Glycosyltransferase family 1 protein</fullName>
    </submittedName>
</protein>
<gene>
    <name evidence="2" type="ORF">DDIC_02510</name>
</gene>
<evidence type="ECO:0000313" key="3">
    <source>
        <dbReference type="Proteomes" id="UP000297065"/>
    </source>
</evidence>
<organism evidence="2 3">
    <name type="scientific">Desulfovibrio desulfuricans</name>
    <dbReference type="NCBI Taxonomy" id="876"/>
    <lineage>
        <taxon>Bacteria</taxon>
        <taxon>Pseudomonadati</taxon>
        <taxon>Thermodesulfobacteriota</taxon>
        <taxon>Desulfovibrionia</taxon>
        <taxon>Desulfovibrionales</taxon>
        <taxon>Desulfovibrionaceae</taxon>
        <taxon>Desulfovibrio</taxon>
    </lineage>
</organism>
<proteinExistence type="predicted"/>
<sequence length="401" mass="44078">MKILIATENFMKGGMDTIIVELCNNWPHSDDEIAIVCNKSHPGIETYKNRIKRHVSITEHSWPFFAEVQERIPRKWWRKILIPFVKYGLFLYNVLAFKKYFMAGGFDRLLVVNGGYPAGDTCRAAAIAGLLCMGARSVDFNIHNLASSAPKLQTIPEYLIDRLVAKSCKSVMVVSRSVKESLKLRPGMFGHCHISVVYNGVAAKDQKGPDAGELFAHAADERYLLMVGTYESRKGHDFLLKVFEAVWAKHPKIHLVFCGHGSASQIEEVAALVPVSLRNRVHLLPFLAEPGNLLAGAYLLLSGSQEYESFGLTVIEAGNVGVPAVVTNVGGLPEVVENGVTGFVAERADVDAFAACVMNLLNDSVLRSQMGLAAKLHAQNFTPEVMAEQYARFVRSDAGEA</sequence>
<dbReference type="OrthoDB" id="5443996at2"/>
<evidence type="ECO:0000259" key="1">
    <source>
        <dbReference type="Pfam" id="PF00534"/>
    </source>
</evidence>